<name>A0ABM7X031_9BACT</name>
<dbReference type="Gene3D" id="3.40.50.720">
    <property type="entry name" value="NAD(P)-binding Rossmann-like Domain"/>
    <property type="match status" value="1"/>
</dbReference>
<keyword evidence="3" id="KW-1185">Reference proteome</keyword>
<feature type="domain" description="NAD-dependent epimerase/dehydratase" evidence="1">
    <location>
        <begin position="27"/>
        <end position="237"/>
    </location>
</feature>
<evidence type="ECO:0000313" key="3">
    <source>
        <dbReference type="Proteomes" id="UP001162891"/>
    </source>
</evidence>
<accession>A0ABM7X031</accession>
<protein>
    <submittedName>
        <fullName evidence="2">NAD-dependent epimerase</fullName>
    </submittedName>
</protein>
<dbReference type="InterPro" id="IPR036291">
    <property type="entry name" value="NAD(P)-bd_dom_sf"/>
</dbReference>
<dbReference type="Proteomes" id="UP001162891">
    <property type="component" value="Chromosome"/>
</dbReference>
<reference evidence="3" key="1">
    <citation type="journal article" date="2022" name="Int. J. Syst. Evol. Microbiol.">
        <title>Anaeromyxobacter oryzae sp. nov., Anaeromyxobacter diazotrophicus sp. nov. and Anaeromyxobacter paludicola sp. nov., isolated from paddy soils.</title>
        <authorList>
            <person name="Itoh H."/>
            <person name="Xu Z."/>
            <person name="Mise K."/>
            <person name="Masuda Y."/>
            <person name="Ushijima N."/>
            <person name="Hayakawa C."/>
            <person name="Shiratori Y."/>
            <person name="Senoo K."/>
        </authorList>
    </citation>
    <scope>NUCLEOTIDE SEQUENCE [LARGE SCALE GENOMIC DNA]</scope>
    <source>
        <strain evidence="3">Red232</strain>
    </source>
</reference>
<dbReference type="SUPFAM" id="SSF51735">
    <property type="entry name" value="NAD(P)-binding Rossmann-fold domains"/>
    <property type="match status" value="1"/>
</dbReference>
<dbReference type="RefSeq" id="WP_248353650.1">
    <property type="nucleotide sequence ID" value="NZ_AP025591.1"/>
</dbReference>
<organism evidence="2 3">
    <name type="scientific">Anaeromyxobacter oryzae</name>
    <dbReference type="NCBI Taxonomy" id="2918170"/>
    <lineage>
        <taxon>Bacteria</taxon>
        <taxon>Pseudomonadati</taxon>
        <taxon>Myxococcota</taxon>
        <taxon>Myxococcia</taxon>
        <taxon>Myxococcales</taxon>
        <taxon>Cystobacterineae</taxon>
        <taxon>Anaeromyxobacteraceae</taxon>
        <taxon>Anaeromyxobacter</taxon>
    </lineage>
</organism>
<gene>
    <name evidence="2" type="ORF">AMOR_41010</name>
</gene>
<dbReference type="InterPro" id="IPR001509">
    <property type="entry name" value="Epimerase_deHydtase"/>
</dbReference>
<dbReference type="Pfam" id="PF01370">
    <property type="entry name" value="Epimerase"/>
    <property type="match status" value="1"/>
</dbReference>
<evidence type="ECO:0000313" key="2">
    <source>
        <dbReference type="EMBL" id="BDG05105.1"/>
    </source>
</evidence>
<evidence type="ECO:0000259" key="1">
    <source>
        <dbReference type="Pfam" id="PF01370"/>
    </source>
</evidence>
<sequence>MTTGTQIPDPTLPTTQDGRPELHVVFGAGQIGARLADELLARGLTVRIVRRGATGRPRPGLEWRRADVADRDAAAEAARGAAVVYDCANPAEYHRWDEVLPPLKRGVREAAARAGARLVVLDCLYMYGRPEPGVPFDEDTPMRPCSHKGELRAMLARELFEAHARGDVRATSGRAADYFGPETPTALLGTRFAARVVAGKPLEMGGDPDQPHGYSYAPDVARGLAVLGTSPAADGKPWHLPVAWTGTTRGLVEAIAAALGRRGTVRAIPDWVLRALGLVDPLLGAAAEMTYQWKVRYVLDDRRFRAVFGMGPTAPEQAVAETAAWIRSLAASRAA</sequence>
<proteinExistence type="predicted"/>
<dbReference type="EMBL" id="AP025591">
    <property type="protein sequence ID" value="BDG05105.1"/>
    <property type="molecule type" value="Genomic_DNA"/>
</dbReference>